<keyword evidence="6" id="KW-1185">Reference proteome</keyword>
<sequence>MSKKVTINVIAETARVSKTTVSRFLNGKFDNMSEETKERIAQTIENLDYHPSRQAQALKAKNSLLIGVSVADISNTYTSRLLKGISDYFQNTIYQVLIMDGDNSIAREYSNLEKMVSEKIDGIILQPLVHQPEHYQLLIDEKIPVVQVDRYTEPFTWSAVVSDNFQKSLEVAELIIDKKYEEIIILANHINGVSSRMNRYNGLKSGVENTNISIKLIEIDDIENWQNLLLSMIDSKTKKALYALNGQVLWEIIRLLKKHNVSIPDDVGVIGYDDDMFADMISPEITAVSQNPQEIGRIAADNLMQIMDNHTTVPKTTRIPSTVQIRESL</sequence>
<gene>
    <name evidence="5" type="ORF">ESZ47_04600</name>
</gene>
<evidence type="ECO:0000256" key="3">
    <source>
        <dbReference type="ARBA" id="ARBA00023163"/>
    </source>
</evidence>
<dbReference type="GO" id="GO:0003700">
    <property type="term" value="F:DNA-binding transcription factor activity"/>
    <property type="evidence" value="ECO:0007669"/>
    <property type="project" value="TreeGrafter"/>
</dbReference>
<dbReference type="InterPro" id="IPR046335">
    <property type="entry name" value="LacI/GalR-like_sensor"/>
</dbReference>
<dbReference type="GO" id="GO:0000976">
    <property type="term" value="F:transcription cis-regulatory region binding"/>
    <property type="evidence" value="ECO:0007669"/>
    <property type="project" value="TreeGrafter"/>
</dbReference>
<keyword evidence="1" id="KW-0805">Transcription regulation</keyword>
<evidence type="ECO:0000259" key="4">
    <source>
        <dbReference type="PROSITE" id="PS50932"/>
    </source>
</evidence>
<name>A0A6P2CPV8_9LACO</name>
<accession>A0A6P2CPV8</accession>
<evidence type="ECO:0000256" key="1">
    <source>
        <dbReference type="ARBA" id="ARBA00023015"/>
    </source>
</evidence>
<proteinExistence type="predicted"/>
<dbReference type="CDD" id="cd06283">
    <property type="entry name" value="PBP1_RegR_EndR_KdgR-like"/>
    <property type="match status" value="1"/>
</dbReference>
<dbReference type="SUPFAM" id="SSF53822">
    <property type="entry name" value="Periplasmic binding protein-like I"/>
    <property type="match status" value="1"/>
</dbReference>
<evidence type="ECO:0000313" key="6">
    <source>
        <dbReference type="Proteomes" id="UP000442244"/>
    </source>
</evidence>
<dbReference type="PANTHER" id="PTHR30146">
    <property type="entry name" value="LACI-RELATED TRANSCRIPTIONAL REPRESSOR"/>
    <property type="match status" value="1"/>
</dbReference>
<organism evidence="5 6">
    <name type="scientific">Leuconostoc litchii</name>
    <dbReference type="NCBI Taxonomy" id="1981069"/>
    <lineage>
        <taxon>Bacteria</taxon>
        <taxon>Bacillati</taxon>
        <taxon>Bacillota</taxon>
        <taxon>Bacilli</taxon>
        <taxon>Lactobacillales</taxon>
        <taxon>Lactobacillaceae</taxon>
        <taxon>Leuconostoc</taxon>
    </lineage>
</organism>
<dbReference type="Gene3D" id="1.10.260.40">
    <property type="entry name" value="lambda repressor-like DNA-binding domains"/>
    <property type="match status" value="1"/>
</dbReference>
<evidence type="ECO:0000256" key="2">
    <source>
        <dbReference type="ARBA" id="ARBA00023125"/>
    </source>
</evidence>
<dbReference type="Gene3D" id="3.40.50.2300">
    <property type="match status" value="2"/>
</dbReference>
<dbReference type="Pfam" id="PF13377">
    <property type="entry name" value="Peripla_BP_3"/>
    <property type="match status" value="1"/>
</dbReference>
<dbReference type="EMBL" id="SDGY01000001">
    <property type="protein sequence ID" value="TYC47423.1"/>
    <property type="molecule type" value="Genomic_DNA"/>
</dbReference>
<dbReference type="AlphaFoldDB" id="A0A6P2CPV8"/>
<evidence type="ECO:0000313" key="5">
    <source>
        <dbReference type="EMBL" id="TYC47423.1"/>
    </source>
</evidence>
<comment type="caution">
    <text evidence="5">The sequence shown here is derived from an EMBL/GenBank/DDBJ whole genome shotgun (WGS) entry which is preliminary data.</text>
</comment>
<dbReference type="InterPro" id="IPR010982">
    <property type="entry name" value="Lambda_DNA-bd_dom_sf"/>
</dbReference>
<dbReference type="Proteomes" id="UP000442244">
    <property type="component" value="Unassembled WGS sequence"/>
</dbReference>
<protein>
    <submittedName>
        <fullName evidence="5">LacI family DNA-binding transcriptional regulator</fullName>
    </submittedName>
</protein>
<dbReference type="Pfam" id="PF00356">
    <property type="entry name" value="LacI"/>
    <property type="match status" value="1"/>
</dbReference>
<dbReference type="SMART" id="SM00354">
    <property type="entry name" value="HTH_LACI"/>
    <property type="match status" value="1"/>
</dbReference>
<feature type="domain" description="HTH lacI-type" evidence="4">
    <location>
        <begin position="5"/>
        <end position="60"/>
    </location>
</feature>
<dbReference type="SUPFAM" id="SSF47413">
    <property type="entry name" value="lambda repressor-like DNA-binding domains"/>
    <property type="match status" value="1"/>
</dbReference>
<dbReference type="PANTHER" id="PTHR30146:SF154">
    <property type="entry name" value="TRANSCRIPTION REGULATOR, MEMBER OF GALR FAMILY"/>
    <property type="match status" value="1"/>
</dbReference>
<keyword evidence="2 5" id="KW-0238">DNA-binding</keyword>
<keyword evidence="3" id="KW-0804">Transcription</keyword>
<dbReference type="InterPro" id="IPR000843">
    <property type="entry name" value="HTH_LacI"/>
</dbReference>
<reference evidence="5 6" key="1">
    <citation type="submission" date="2019-01" db="EMBL/GenBank/DDBJ databases">
        <title>Leuconostoc litchii sp. nov., a novel lactic acid bacterium isolated from lychee.</title>
        <authorList>
            <person name="Wang L.-T."/>
        </authorList>
    </citation>
    <scope>NUCLEOTIDE SEQUENCE [LARGE SCALE GENOMIC DNA]</scope>
    <source>
        <strain evidence="5 6">MB7</strain>
    </source>
</reference>
<dbReference type="CDD" id="cd01392">
    <property type="entry name" value="HTH_LacI"/>
    <property type="match status" value="1"/>
</dbReference>
<dbReference type="RefSeq" id="WP_148605173.1">
    <property type="nucleotide sequence ID" value="NZ_BSUV01000001.1"/>
</dbReference>
<dbReference type="InterPro" id="IPR028082">
    <property type="entry name" value="Peripla_BP_I"/>
</dbReference>
<dbReference type="OrthoDB" id="1639518at2"/>
<dbReference type="PROSITE" id="PS50932">
    <property type="entry name" value="HTH_LACI_2"/>
    <property type="match status" value="1"/>
</dbReference>